<comment type="caution">
    <text evidence="5">The sequence shown here is derived from an EMBL/GenBank/DDBJ whole genome shotgun (WGS) entry which is preliminary data.</text>
</comment>
<evidence type="ECO:0000256" key="1">
    <source>
        <dbReference type="ARBA" id="ARBA00004196"/>
    </source>
</evidence>
<proteinExistence type="inferred from homology"/>
<dbReference type="Proteomes" id="UP001385848">
    <property type="component" value="Unassembled WGS sequence"/>
</dbReference>
<dbReference type="Proteomes" id="UP000327236">
    <property type="component" value="Unassembled WGS sequence"/>
</dbReference>
<dbReference type="InterPro" id="IPR025997">
    <property type="entry name" value="SBP_2_dom"/>
</dbReference>
<feature type="domain" description="Periplasmic binding protein" evidence="4">
    <location>
        <begin position="40"/>
        <end position="293"/>
    </location>
</feature>
<evidence type="ECO:0000313" key="7">
    <source>
        <dbReference type="Proteomes" id="UP000327236"/>
    </source>
</evidence>
<reference evidence="6 8" key="2">
    <citation type="submission" date="2024-04" db="EMBL/GenBank/DDBJ databases">
        <title>Three lactobacilli isolated from voided urine samples from females with type 2 diabetes.</title>
        <authorList>
            <person name="Kula A."/>
            <person name="Stegman N."/>
            <person name="Putonti C."/>
        </authorList>
    </citation>
    <scope>NUCLEOTIDE SEQUENCE [LARGE SCALE GENOMIC DNA]</scope>
    <source>
        <strain evidence="6 8">1855</strain>
    </source>
</reference>
<dbReference type="GO" id="GO:0030246">
    <property type="term" value="F:carbohydrate binding"/>
    <property type="evidence" value="ECO:0007669"/>
    <property type="project" value="UniProtKB-ARBA"/>
</dbReference>
<evidence type="ECO:0000259" key="4">
    <source>
        <dbReference type="Pfam" id="PF13407"/>
    </source>
</evidence>
<dbReference type="Pfam" id="PF13407">
    <property type="entry name" value="Peripla_BP_4"/>
    <property type="match status" value="1"/>
</dbReference>
<dbReference type="EMBL" id="JBBVUL010000011">
    <property type="protein sequence ID" value="MEL0565530.1"/>
    <property type="molecule type" value="Genomic_DNA"/>
</dbReference>
<gene>
    <name evidence="6" type="ORF">AAC431_06295</name>
    <name evidence="5" type="ORF">F6H94_01935</name>
</gene>
<dbReference type="KEGG" id="lje:BUE77_00325"/>
<organism evidence="5 7">
    <name type="scientific">Lactobacillus jensenii</name>
    <dbReference type="NCBI Taxonomy" id="109790"/>
    <lineage>
        <taxon>Bacteria</taxon>
        <taxon>Bacillati</taxon>
        <taxon>Bacillota</taxon>
        <taxon>Bacilli</taxon>
        <taxon>Lactobacillales</taxon>
        <taxon>Lactobacillaceae</taxon>
        <taxon>Lactobacillus</taxon>
    </lineage>
</organism>
<keyword evidence="8" id="KW-1185">Reference proteome</keyword>
<dbReference type="PANTHER" id="PTHR46847:SF1">
    <property type="entry name" value="D-ALLOSE-BINDING PERIPLASMIC PROTEIN-RELATED"/>
    <property type="match status" value="1"/>
</dbReference>
<evidence type="ECO:0000256" key="3">
    <source>
        <dbReference type="ARBA" id="ARBA00022729"/>
    </source>
</evidence>
<keyword evidence="3" id="KW-0732">Signal</keyword>
<accession>A0A5N1IDQ0</accession>
<protein>
    <submittedName>
        <fullName evidence="6">Substrate-binding domain-containing protein</fullName>
    </submittedName>
    <submittedName>
        <fullName evidence="5">Sugar ABC transporter substrate-binding protein</fullName>
    </submittedName>
</protein>
<dbReference type="PANTHER" id="PTHR46847">
    <property type="entry name" value="D-ALLOSE-BINDING PERIPLASMIC PROTEIN-RELATED"/>
    <property type="match status" value="1"/>
</dbReference>
<comment type="similarity">
    <text evidence="2">Belongs to the bacterial solute-binding protein 2 family.</text>
</comment>
<evidence type="ECO:0000256" key="2">
    <source>
        <dbReference type="ARBA" id="ARBA00007639"/>
    </source>
</evidence>
<sequence length="320" mass="35524">MKISKKTKLFLLSKLALALLIVFCFYFAVLTQSQKRQKIIGVSYMTMNNSFYQVLNEEVEKRVDARADKLIIRDPALDAQKQVNQINDFIKKGASAIIINPVDGNNNKLIAILNKAHKKGIKIVVVDSQMADKAHVDATLLSDNYQAGVLCAKALMKKKKRANILLLEHYSAMSANDRIRGFTDTLFNKNYHVVGKLNTLGQSEYAYPAVLKRLKTQADFDTIMSLNDQAAVGAIAALDSQKVKQVGVYSVDGSANMKQLLLNNQNAIATAAQSPKEMGKLAYKLTYDLLAGKSVKSKIKLPVHLITKDNIKNYNVTGWQ</sequence>
<dbReference type="Gene3D" id="3.40.50.2300">
    <property type="match status" value="2"/>
</dbReference>
<name>A0A5N1IDQ0_LACJE</name>
<dbReference type="GeneID" id="31742141"/>
<evidence type="ECO:0000313" key="6">
    <source>
        <dbReference type="EMBL" id="MEL0565530.1"/>
    </source>
</evidence>
<dbReference type="GO" id="GO:0030313">
    <property type="term" value="C:cell envelope"/>
    <property type="evidence" value="ECO:0007669"/>
    <property type="project" value="UniProtKB-SubCell"/>
</dbReference>
<dbReference type="AlphaFoldDB" id="A0A5N1IDQ0"/>
<comment type="subcellular location">
    <subcellularLocation>
        <location evidence="1">Cell envelope</location>
    </subcellularLocation>
</comment>
<reference evidence="5 7" key="1">
    <citation type="submission" date="2019-09" db="EMBL/GenBank/DDBJ databases">
        <title>Draft genome sequence assemblies of isolates from the urinary tract.</title>
        <authorList>
            <person name="Mores C.R."/>
            <person name="Putonti C."/>
            <person name="Wolfe A.J."/>
        </authorList>
    </citation>
    <scope>NUCLEOTIDE SEQUENCE [LARGE SCALE GENOMIC DNA]</scope>
    <source>
        <strain evidence="5 7">UMB246</strain>
    </source>
</reference>
<dbReference type="SUPFAM" id="SSF53822">
    <property type="entry name" value="Periplasmic binding protein-like I"/>
    <property type="match status" value="1"/>
</dbReference>
<dbReference type="InterPro" id="IPR028082">
    <property type="entry name" value="Peripla_BP_I"/>
</dbReference>
<evidence type="ECO:0000313" key="8">
    <source>
        <dbReference type="Proteomes" id="UP001385848"/>
    </source>
</evidence>
<dbReference type="RefSeq" id="WP_006585452.1">
    <property type="nucleotide sequence ID" value="NZ_CATOUV010000001.1"/>
</dbReference>
<dbReference type="OrthoDB" id="9814427at2"/>
<dbReference type="EMBL" id="VYWW01000006">
    <property type="protein sequence ID" value="KAA9323743.1"/>
    <property type="molecule type" value="Genomic_DNA"/>
</dbReference>
<evidence type="ECO:0000313" key="5">
    <source>
        <dbReference type="EMBL" id="KAA9323743.1"/>
    </source>
</evidence>